<evidence type="ECO:0000313" key="2">
    <source>
        <dbReference type="Proteomes" id="UP000010471"/>
    </source>
</evidence>
<evidence type="ECO:0000313" key="1">
    <source>
        <dbReference type="EMBL" id="AFZ20648.1"/>
    </source>
</evidence>
<dbReference type="AlphaFoldDB" id="K9WKE6"/>
<dbReference type="HOGENOM" id="CLU_3009287_0_0_3"/>
<dbReference type="Proteomes" id="UP000010471">
    <property type="component" value="Chromosome"/>
</dbReference>
<gene>
    <name evidence="1" type="ORF">Mic7113_4987</name>
</gene>
<accession>K9WKE6</accession>
<sequence length="56" mass="6509">MPEYPTDKMQVANKQHYGDTAQLIADMNELIARIKQLRICIALYLVSNDVENRKFP</sequence>
<name>K9WKE6_9CYAN</name>
<proteinExistence type="predicted"/>
<keyword evidence="2" id="KW-1185">Reference proteome</keyword>
<dbReference type="KEGG" id="mic:Mic7113_4987"/>
<organism evidence="1 2">
    <name type="scientific">Allocoleopsis franciscana PCC 7113</name>
    <dbReference type="NCBI Taxonomy" id="1173027"/>
    <lineage>
        <taxon>Bacteria</taxon>
        <taxon>Bacillati</taxon>
        <taxon>Cyanobacteriota</taxon>
        <taxon>Cyanophyceae</taxon>
        <taxon>Coleofasciculales</taxon>
        <taxon>Coleofasciculaceae</taxon>
        <taxon>Allocoleopsis</taxon>
        <taxon>Allocoleopsis franciscana</taxon>
    </lineage>
</organism>
<reference evidence="1 2" key="1">
    <citation type="submission" date="2012-06" db="EMBL/GenBank/DDBJ databases">
        <title>Finished chromosome of genome of Microcoleus sp. PCC 7113.</title>
        <authorList>
            <consortium name="US DOE Joint Genome Institute"/>
            <person name="Gugger M."/>
            <person name="Coursin T."/>
            <person name="Rippka R."/>
            <person name="Tandeau De Marsac N."/>
            <person name="Huntemann M."/>
            <person name="Wei C.-L."/>
            <person name="Han J."/>
            <person name="Detter J.C."/>
            <person name="Han C."/>
            <person name="Tapia R."/>
            <person name="Chen A."/>
            <person name="Kyrpides N."/>
            <person name="Mavromatis K."/>
            <person name="Markowitz V."/>
            <person name="Szeto E."/>
            <person name="Ivanova N."/>
            <person name="Pagani I."/>
            <person name="Pati A."/>
            <person name="Goodwin L."/>
            <person name="Nordberg H.P."/>
            <person name="Cantor M.N."/>
            <person name="Hua S.X."/>
            <person name="Woyke T."/>
            <person name="Kerfeld C.A."/>
        </authorList>
    </citation>
    <scope>NUCLEOTIDE SEQUENCE [LARGE SCALE GENOMIC DNA]</scope>
    <source>
        <strain evidence="1 2">PCC 7113</strain>
    </source>
</reference>
<dbReference type="EMBL" id="CP003630">
    <property type="protein sequence ID" value="AFZ20648.1"/>
    <property type="molecule type" value="Genomic_DNA"/>
</dbReference>
<protein>
    <submittedName>
        <fullName evidence="1">Uncharacterized protein</fullName>
    </submittedName>
</protein>